<sequence>MSLLFHSLYKAAKPLLWLMSAFLTLSNGAASASEFCENMKVLTAKARSNFETKSTQPAEFMVLKTLPDAKKCTLGRALSGGNTYHCAWNYPFRDDAANMAFEAFNLMMRECFKNRSEKIEDTGVNHPDTYYQIHHILDEVVVSVSLKDKSSLQETYLFVGIQGKRSD</sequence>
<accession>A0ABZ2BUH6</accession>
<dbReference type="Proteomes" id="UP001318682">
    <property type="component" value="Chromosome"/>
</dbReference>
<feature type="chain" id="PRO_5045113064" evidence="1">
    <location>
        <begin position="33"/>
        <end position="167"/>
    </location>
</feature>
<protein>
    <submittedName>
        <fullName evidence="2">Uncharacterized protein</fullName>
    </submittedName>
</protein>
<keyword evidence="1" id="KW-0732">Signal</keyword>
<name>A0ABZ2BUH6_9RHOB</name>
<dbReference type="EMBL" id="CP143423">
    <property type="protein sequence ID" value="WVX49640.1"/>
    <property type="molecule type" value="Genomic_DNA"/>
</dbReference>
<reference evidence="2 3" key="1">
    <citation type="submission" date="2015-07" db="EMBL/GenBank/DDBJ databases">
        <authorList>
            <person name="Voget S."/>
            <person name="Dogs M."/>
            <person name="Brinkhoff T.H."/>
            <person name="Daniel R."/>
        </authorList>
    </citation>
    <scope>NUCLEOTIDE SEQUENCE [LARGE SCALE GENOMIC DNA]</scope>
    <source>
        <strain evidence="2 3">B14</strain>
    </source>
</reference>
<reference evidence="3" key="2">
    <citation type="submission" date="2024-01" db="EMBL/GenBank/DDBJ databases">
        <title>Roseobacter fucihabitans sp. nov., isolated from the brown alga Fucus spiralis.</title>
        <authorList>
            <person name="Hahnke S."/>
            <person name="Berger M."/>
            <person name="Schlingloff A."/>
            <person name="Athale I."/>
            <person name="Neumann-Schaal M."/>
            <person name="Adenaya A."/>
            <person name="Poehlein A."/>
            <person name="Daniel R."/>
            <person name="Pertersen J."/>
            <person name="Brinkhoff T."/>
        </authorList>
    </citation>
    <scope>NUCLEOTIDE SEQUENCE [LARGE SCALE GENOMIC DNA]</scope>
    <source>
        <strain evidence="3">B14</strain>
    </source>
</reference>
<keyword evidence="3" id="KW-1185">Reference proteome</keyword>
<dbReference type="RefSeq" id="WP_187430332.1">
    <property type="nucleotide sequence ID" value="NZ_CP143423.1"/>
</dbReference>
<evidence type="ECO:0000313" key="2">
    <source>
        <dbReference type="EMBL" id="WVX49640.1"/>
    </source>
</evidence>
<evidence type="ECO:0000313" key="3">
    <source>
        <dbReference type="Proteomes" id="UP001318682"/>
    </source>
</evidence>
<organism evidence="2 3">
    <name type="scientific">Roseobacter fucihabitans</name>
    <dbReference type="NCBI Taxonomy" id="1537242"/>
    <lineage>
        <taxon>Bacteria</taxon>
        <taxon>Pseudomonadati</taxon>
        <taxon>Pseudomonadota</taxon>
        <taxon>Alphaproteobacteria</taxon>
        <taxon>Rhodobacterales</taxon>
        <taxon>Roseobacteraceae</taxon>
        <taxon>Roseobacter</taxon>
    </lineage>
</organism>
<feature type="signal peptide" evidence="1">
    <location>
        <begin position="1"/>
        <end position="32"/>
    </location>
</feature>
<evidence type="ECO:0000256" key="1">
    <source>
        <dbReference type="SAM" id="SignalP"/>
    </source>
</evidence>
<proteinExistence type="predicted"/>
<gene>
    <name evidence="2" type="ORF">ROLI_027350</name>
</gene>